<dbReference type="EMBL" id="FQVD01000005">
    <property type="protein sequence ID" value="SHE70024.1"/>
    <property type="molecule type" value="Genomic_DNA"/>
</dbReference>
<dbReference type="RefSeq" id="WP_025073795.1">
    <property type="nucleotide sequence ID" value="NZ_FQVD01000005.1"/>
</dbReference>
<feature type="domain" description="Putative zinc ribbon" evidence="1">
    <location>
        <begin position="5"/>
        <end position="88"/>
    </location>
</feature>
<dbReference type="InterPro" id="IPR025868">
    <property type="entry name" value="Zn_ribbon_dom_put"/>
</dbReference>
<gene>
    <name evidence="2" type="ORF">SAMN05444349_10542</name>
</gene>
<dbReference type="OrthoDB" id="9801008at2"/>
<dbReference type="Pfam" id="PF12674">
    <property type="entry name" value="Zn_ribbon_2"/>
    <property type="match status" value="1"/>
</dbReference>
<dbReference type="STRING" id="871325.SAMN05444349_10542"/>
<evidence type="ECO:0000313" key="3">
    <source>
        <dbReference type="Proteomes" id="UP000184436"/>
    </source>
</evidence>
<dbReference type="Proteomes" id="UP000184436">
    <property type="component" value="Unassembled WGS sequence"/>
</dbReference>
<organism evidence="2 3">
    <name type="scientific">Bacteroides faecichinchillae</name>
    <dbReference type="NCBI Taxonomy" id="871325"/>
    <lineage>
        <taxon>Bacteria</taxon>
        <taxon>Pseudomonadati</taxon>
        <taxon>Bacteroidota</taxon>
        <taxon>Bacteroidia</taxon>
        <taxon>Bacteroidales</taxon>
        <taxon>Bacteroidaceae</taxon>
        <taxon>Bacteroides</taxon>
    </lineage>
</organism>
<dbReference type="AlphaFoldDB" id="A0A1M4VLX2"/>
<sequence length="89" mass="10469">MEQKICQSCGMPIDDSTYGKEADGSNNEEYCHYCYADGHFTMDCTMDEMIEHNLKFLNEFNKDSEVKFTLDEARASMKEFFPLLKRWQS</sequence>
<accession>A0A1M4VLX2</accession>
<reference evidence="2 3" key="1">
    <citation type="submission" date="2016-11" db="EMBL/GenBank/DDBJ databases">
        <authorList>
            <person name="Jaros S."/>
            <person name="Januszkiewicz K."/>
            <person name="Wedrychowicz H."/>
        </authorList>
    </citation>
    <scope>NUCLEOTIDE SEQUENCE [LARGE SCALE GENOMIC DNA]</scope>
    <source>
        <strain evidence="2 3">DSM 26883</strain>
    </source>
</reference>
<proteinExistence type="predicted"/>
<keyword evidence="3" id="KW-1185">Reference proteome</keyword>
<evidence type="ECO:0000313" key="2">
    <source>
        <dbReference type="EMBL" id="SHE70024.1"/>
    </source>
</evidence>
<evidence type="ECO:0000259" key="1">
    <source>
        <dbReference type="Pfam" id="PF12674"/>
    </source>
</evidence>
<protein>
    <submittedName>
        <fullName evidence="2">Putative zinc ribbon domain-containing protein</fullName>
    </submittedName>
</protein>
<name>A0A1M4VLX2_9BACE</name>